<reference evidence="3 4" key="1">
    <citation type="submission" date="2024-01" db="EMBL/GenBank/DDBJ databases">
        <title>The diversity of rhizobia nodulating Mimosa spp. in eleven states of Brazil covering several biomes is determined by host plant, location, and edaphic factors.</title>
        <authorList>
            <person name="Rouws L."/>
            <person name="Barauna A."/>
            <person name="Beukes C."/>
            <person name="De Faria S.M."/>
            <person name="Gross E."/>
            <person name="Dos Reis Junior F.B."/>
            <person name="Simon M."/>
            <person name="Maluk M."/>
            <person name="Odee D.W."/>
            <person name="Kenicer G."/>
            <person name="Young J.P.W."/>
            <person name="Reis V.M."/>
            <person name="Zilli J."/>
            <person name="James E.K."/>
        </authorList>
    </citation>
    <scope>NUCLEOTIDE SEQUENCE [LARGE SCALE GENOMIC DNA]</scope>
    <source>
        <strain evidence="3 4">JPY77</strain>
    </source>
</reference>
<evidence type="ECO:0000313" key="4">
    <source>
        <dbReference type="Proteomes" id="UP001494588"/>
    </source>
</evidence>
<proteinExistence type="predicted"/>
<feature type="transmembrane region" description="Helical" evidence="2">
    <location>
        <begin position="215"/>
        <end position="234"/>
    </location>
</feature>
<keyword evidence="4" id="KW-1185">Reference proteome</keyword>
<evidence type="ECO:0000256" key="2">
    <source>
        <dbReference type="SAM" id="Phobius"/>
    </source>
</evidence>
<dbReference type="PROSITE" id="PS51257">
    <property type="entry name" value="PROKAR_LIPOPROTEIN"/>
    <property type="match status" value="1"/>
</dbReference>
<evidence type="ECO:0000256" key="1">
    <source>
        <dbReference type="SAM" id="MobiDB-lite"/>
    </source>
</evidence>
<protein>
    <submittedName>
        <fullName evidence="3">Uncharacterized protein</fullName>
    </submittedName>
</protein>
<feature type="transmembrane region" description="Helical" evidence="2">
    <location>
        <begin position="45"/>
        <end position="69"/>
    </location>
</feature>
<accession>A0ABU9QMC1</accession>
<feature type="transmembrane region" description="Helical" evidence="2">
    <location>
        <begin position="21"/>
        <end position="39"/>
    </location>
</feature>
<evidence type="ECO:0000313" key="3">
    <source>
        <dbReference type="EMBL" id="MEM5290419.1"/>
    </source>
</evidence>
<gene>
    <name evidence="3" type="ORF">V4C55_32320</name>
</gene>
<feature type="region of interest" description="Disordered" evidence="1">
    <location>
        <begin position="77"/>
        <end position="164"/>
    </location>
</feature>
<dbReference type="RefSeq" id="WP_201651898.1">
    <property type="nucleotide sequence ID" value="NZ_CAJHCS010000014.1"/>
</dbReference>
<feature type="compositionally biased region" description="Polar residues" evidence="1">
    <location>
        <begin position="119"/>
        <end position="130"/>
    </location>
</feature>
<feature type="compositionally biased region" description="Low complexity" evidence="1">
    <location>
        <begin position="150"/>
        <end position="164"/>
    </location>
</feature>
<comment type="caution">
    <text evidence="3">The sequence shown here is derived from an EMBL/GenBank/DDBJ whole genome shotgun (WGS) entry which is preliminary data.</text>
</comment>
<keyword evidence="2" id="KW-0812">Transmembrane</keyword>
<sequence length="251" mass="26363">MPESARTFSQLWSVDRDAKRVAAVMVVALFIGACLVAAGTQGWKATWIGLLWASACSAGGWFLGFLFGIPRSLSSDTARTSVPGADLPVRPNEPAAPTQPHDPSTPPTVPDGVEPARTDTGSVTVVNVESQADHAEAKQTTVTFPSRVDSTSSRSGPPPSGASTAVNTNLEQISDWLTKIIVGVTLVESKEVIGQLQAAGHVIGQALGGEQSDSFAMALLIYFFTSGLLGSYLLTRLFLQRAFSDATMAGR</sequence>
<dbReference type="Proteomes" id="UP001494588">
    <property type="component" value="Unassembled WGS sequence"/>
</dbReference>
<dbReference type="EMBL" id="JAZHGC010000036">
    <property type="protein sequence ID" value="MEM5290419.1"/>
    <property type="molecule type" value="Genomic_DNA"/>
</dbReference>
<keyword evidence="2" id="KW-1133">Transmembrane helix</keyword>
<name>A0ABU9QMC1_9BURK</name>
<keyword evidence="2" id="KW-0472">Membrane</keyword>
<organism evidence="3 4">
    <name type="scientific">Paraburkholderia sabiae</name>
    <dbReference type="NCBI Taxonomy" id="273251"/>
    <lineage>
        <taxon>Bacteria</taxon>
        <taxon>Pseudomonadati</taxon>
        <taxon>Pseudomonadota</taxon>
        <taxon>Betaproteobacteria</taxon>
        <taxon>Burkholderiales</taxon>
        <taxon>Burkholderiaceae</taxon>
        <taxon>Paraburkholderia</taxon>
    </lineage>
</organism>